<dbReference type="Gene3D" id="2.40.10.10">
    <property type="entry name" value="Trypsin-like serine proteases"/>
    <property type="match status" value="4"/>
</dbReference>
<dbReference type="PRINTS" id="PR00722">
    <property type="entry name" value="CHYMOTRYPSIN"/>
</dbReference>
<dbReference type="AlphaFoldDB" id="A0A3B4ANC9"/>
<comment type="catalytic activity">
    <reaction evidence="4">
        <text>Preferential cleavage: Arg-|-Xaa, Lys-|-Xaa.</text>
        <dbReference type="EC" id="3.4.21.4"/>
    </reaction>
</comment>
<evidence type="ECO:0000313" key="8">
    <source>
        <dbReference type="Proteomes" id="UP000261520"/>
    </source>
</evidence>
<dbReference type="Proteomes" id="UP000261520">
    <property type="component" value="Unplaced"/>
</dbReference>
<dbReference type="Ensembl" id="ENSPMGT00000019091.1">
    <property type="protein sequence ID" value="ENSPMGP00000017891.1"/>
    <property type="gene ID" value="ENSPMGG00000014633.1"/>
</dbReference>
<evidence type="ECO:0000313" key="7">
    <source>
        <dbReference type="Ensembl" id="ENSPMGP00000017891.1"/>
    </source>
</evidence>
<dbReference type="PROSITE" id="PS00134">
    <property type="entry name" value="TRYPSIN_HIS"/>
    <property type="match status" value="1"/>
</dbReference>
<dbReference type="InterPro" id="IPR043504">
    <property type="entry name" value="Peptidase_S1_PA_chymotrypsin"/>
</dbReference>
<dbReference type="InterPro" id="IPR001314">
    <property type="entry name" value="Peptidase_S1A"/>
</dbReference>
<evidence type="ECO:0000256" key="3">
    <source>
        <dbReference type="ARBA" id="ARBA00023157"/>
    </source>
</evidence>
<evidence type="ECO:0000256" key="5">
    <source>
        <dbReference type="ARBA" id="ARBA00038868"/>
    </source>
</evidence>
<dbReference type="GO" id="GO:0005576">
    <property type="term" value="C:extracellular region"/>
    <property type="evidence" value="ECO:0007669"/>
    <property type="project" value="UniProtKB-SubCell"/>
</dbReference>
<protein>
    <recommendedName>
        <fullName evidence="5">trypsin</fullName>
        <ecNumber evidence="5">3.4.21.4</ecNumber>
    </recommendedName>
</protein>
<dbReference type="InterPro" id="IPR009003">
    <property type="entry name" value="Peptidase_S1_PA"/>
</dbReference>
<dbReference type="EC" id="3.4.21.4" evidence="5"/>
<comment type="subcellular location">
    <subcellularLocation>
        <location evidence="1">Secreted</location>
        <location evidence="1">Extracellular space</location>
    </subcellularLocation>
</comment>
<name>A0A3B4ANC9_9GOBI</name>
<dbReference type="PANTHER" id="PTHR24271:SF87">
    <property type="entry name" value="ARGININE ESTERASE-LIKE-RELATED"/>
    <property type="match status" value="1"/>
</dbReference>
<feature type="domain" description="Peptidase S1" evidence="6">
    <location>
        <begin position="33"/>
        <end position="239"/>
    </location>
</feature>
<proteinExistence type="predicted"/>
<evidence type="ECO:0000256" key="2">
    <source>
        <dbReference type="ARBA" id="ARBA00023145"/>
    </source>
</evidence>
<dbReference type="SUPFAM" id="SSF50494">
    <property type="entry name" value="Trypsin-like serine proteases"/>
    <property type="match status" value="2"/>
</dbReference>
<dbReference type="GO" id="GO:0004252">
    <property type="term" value="F:serine-type endopeptidase activity"/>
    <property type="evidence" value="ECO:0007669"/>
    <property type="project" value="UniProtKB-EC"/>
</dbReference>
<keyword evidence="2" id="KW-0865">Zymogen</keyword>
<evidence type="ECO:0000256" key="4">
    <source>
        <dbReference type="ARBA" id="ARBA00036320"/>
    </source>
</evidence>
<dbReference type="PANTHER" id="PTHR24271">
    <property type="entry name" value="KALLIKREIN-RELATED"/>
    <property type="match status" value="1"/>
</dbReference>
<reference evidence="7" key="2">
    <citation type="submission" date="2025-09" db="UniProtKB">
        <authorList>
            <consortium name="Ensembl"/>
        </authorList>
    </citation>
    <scope>IDENTIFICATION</scope>
</reference>
<organism evidence="7 8">
    <name type="scientific">Periophthalmus magnuspinnatus</name>
    <dbReference type="NCBI Taxonomy" id="409849"/>
    <lineage>
        <taxon>Eukaryota</taxon>
        <taxon>Metazoa</taxon>
        <taxon>Chordata</taxon>
        <taxon>Craniata</taxon>
        <taxon>Vertebrata</taxon>
        <taxon>Euteleostomi</taxon>
        <taxon>Actinopterygii</taxon>
        <taxon>Neopterygii</taxon>
        <taxon>Teleostei</taxon>
        <taxon>Neoteleostei</taxon>
        <taxon>Acanthomorphata</taxon>
        <taxon>Gobiaria</taxon>
        <taxon>Gobiiformes</taxon>
        <taxon>Gobioidei</taxon>
        <taxon>Gobiidae</taxon>
        <taxon>Oxudercinae</taxon>
        <taxon>Periophthalmus</taxon>
    </lineage>
</organism>
<evidence type="ECO:0000256" key="1">
    <source>
        <dbReference type="ARBA" id="ARBA00004239"/>
    </source>
</evidence>
<accession>A0A3B4ANC9</accession>
<dbReference type="InterPro" id="IPR018114">
    <property type="entry name" value="TRYPSIN_HIS"/>
</dbReference>
<dbReference type="Pfam" id="PF00089">
    <property type="entry name" value="Trypsin"/>
    <property type="match status" value="2"/>
</dbReference>
<keyword evidence="3" id="KW-1015">Disulfide bond</keyword>
<evidence type="ECO:0000259" key="6">
    <source>
        <dbReference type="PROSITE" id="PS50240"/>
    </source>
</evidence>
<dbReference type="FunFam" id="2.40.10.10:FF:000005">
    <property type="entry name" value="Serine protease 37"/>
    <property type="match status" value="1"/>
</dbReference>
<dbReference type="InterPro" id="IPR001254">
    <property type="entry name" value="Trypsin_dom"/>
</dbReference>
<keyword evidence="8" id="KW-1185">Reference proteome</keyword>
<sequence length="240" mass="26242">MVSVQNNKGHVCGGFLVSDDFVLTAAHLTGSIIVNGNRVPDGEMQYMASLQDISGHHVCGGFLVSDNFVLTAAHCFDRNLPVRVVLGDHNLKESNNNGQTIEIDKKFKHPSYKNVGFGDDLMLLKVCTPYTFLNASTKYATHTGGRTVDGLMVVKVPIINITTCTEKWGMLPHNVICAGGYTTNRGFCQGDSGGPLVCKNTAVGVVSFNRRFNCNYKDEVPNVFVDISKYVVWILETMSN</sequence>
<reference evidence="7" key="1">
    <citation type="submission" date="2025-08" db="UniProtKB">
        <authorList>
            <consortium name="Ensembl"/>
        </authorList>
    </citation>
    <scope>IDENTIFICATION</scope>
</reference>
<dbReference type="GO" id="GO:0006508">
    <property type="term" value="P:proteolysis"/>
    <property type="evidence" value="ECO:0007669"/>
    <property type="project" value="InterPro"/>
</dbReference>
<dbReference type="SMART" id="SM00020">
    <property type="entry name" value="Tryp_SPc"/>
    <property type="match status" value="1"/>
</dbReference>
<dbReference type="CDD" id="cd00190">
    <property type="entry name" value="Tryp_SPc"/>
    <property type="match status" value="1"/>
</dbReference>
<dbReference type="PROSITE" id="PS50240">
    <property type="entry name" value="TRYPSIN_DOM"/>
    <property type="match status" value="1"/>
</dbReference>